<dbReference type="GO" id="GO:0018812">
    <property type="term" value="F:3-hydroxyacyl-CoA dehydratase activity"/>
    <property type="evidence" value="ECO:0007669"/>
    <property type="project" value="UniProtKB-ARBA"/>
</dbReference>
<dbReference type="GO" id="GO:0006635">
    <property type="term" value="P:fatty acid beta-oxidation"/>
    <property type="evidence" value="ECO:0007669"/>
    <property type="project" value="UniProtKB-UniPathway"/>
</dbReference>
<dbReference type="UniPathway" id="UPA00659"/>
<keyword evidence="13" id="KW-1185">Reference proteome</keyword>
<dbReference type="InterPro" id="IPR029069">
    <property type="entry name" value="HotDog_dom_sf"/>
</dbReference>
<dbReference type="SUPFAM" id="SSF54637">
    <property type="entry name" value="Thioesterase/thiol ester dehydrase-isomerase"/>
    <property type="match status" value="2"/>
</dbReference>
<dbReference type="Proteomes" id="UP000014760">
    <property type="component" value="Unassembled WGS sequence"/>
</dbReference>
<dbReference type="InterPro" id="IPR054357">
    <property type="entry name" value="MFE-2_N"/>
</dbReference>
<reference evidence="12" key="3">
    <citation type="submission" date="2015-06" db="UniProtKB">
        <authorList>
            <consortium name="EnsemblMetazoa"/>
        </authorList>
    </citation>
    <scope>IDENTIFICATION</scope>
</reference>
<dbReference type="InterPro" id="IPR057326">
    <property type="entry name" value="KR_dom"/>
</dbReference>
<comment type="similarity">
    <text evidence="3">Belongs to the short-chain dehydrogenases/reductases (SDR) family.</text>
</comment>
<organism evidence="11">
    <name type="scientific">Capitella teleta</name>
    <name type="common">Polychaete worm</name>
    <dbReference type="NCBI Taxonomy" id="283909"/>
    <lineage>
        <taxon>Eukaryota</taxon>
        <taxon>Metazoa</taxon>
        <taxon>Spiralia</taxon>
        <taxon>Lophotrochozoa</taxon>
        <taxon>Annelida</taxon>
        <taxon>Polychaeta</taxon>
        <taxon>Sedentaria</taxon>
        <taxon>Scolecida</taxon>
        <taxon>Capitellidae</taxon>
        <taxon>Capitella</taxon>
    </lineage>
</organism>
<dbReference type="InterPro" id="IPR003033">
    <property type="entry name" value="SCP2_sterol-bd_dom"/>
</dbReference>
<reference evidence="11 13" key="2">
    <citation type="journal article" date="2013" name="Nature">
        <title>Insights into bilaterian evolution from three spiralian genomes.</title>
        <authorList>
            <person name="Simakov O."/>
            <person name="Marletaz F."/>
            <person name="Cho S.J."/>
            <person name="Edsinger-Gonzales E."/>
            <person name="Havlak P."/>
            <person name="Hellsten U."/>
            <person name="Kuo D.H."/>
            <person name="Larsson T."/>
            <person name="Lv J."/>
            <person name="Arendt D."/>
            <person name="Savage R."/>
            <person name="Osoegawa K."/>
            <person name="de Jong P."/>
            <person name="Grimwood J."/>
            <person name="Chapman J.A."/>
            <person name="Shapiro H."/>
            <person name="Aerts A."/>
            <person name="Otillar R.P."/>
            <person name="Terry A.Y."/>
            <person name="Boore J.L."/>
            <person name="Grigoriev I.V."/>
            <person name="Lindberg D.R."/>
            <person name="Seaver E.C."/>
            <person name="Weisblat D.A."/>
            <person name="Putnam N.H."/>
            <person name="Rokhsar D.S."/>
        </authorList>
    </citation>
    <scope>NUCLEOTIDE SEQUENCE</scope>
    <source>
        <strain evidence="11 13">I ESC-2004</strain>
    </source>
</reference>
<dbReference type="SMART" id="SM00822">
    <property type="entry name" value="PKS_KR"/>
    <property type="match status" value="1"/>
</dbReference>
<evidence type="ECO:0000256" key="4">
    <source>
        <dbReference type="ARBA" id="ARBA00022832"/>
    </source>
</evidence>
<dbReference type="OMA" id="GKTRWQR"/>
<keyword evidence="6" id="KW-0443">Lipid metabolism</keyword>
<dbReference type="Gene3D" id="1.10.287.4290">
    <property type="match status" value="1"/>
</dbReference>
<feature type="domain" description="Ketoreductase" evidence="10">
    <location>
        <begin position="10"/>
        <end position="203"/>
    </location>
</feature>
<accession>R7TS73</accession>
<evidence type="ECO:0000256" key="1">
    <source>
        <dbReference type="ARBA" id="ARBA00004275"/>
    </source>
</evidence>
<dbReference type="GO" id="GO:0016491">
    <property type="term" value="F:oxidoreductase activity"/>
    <property type="evidence" value="ECO:0007669"/>
    <property type="project" value="UniProtKB-KW"/>
</dbReference>
<evidence type="ECO:0000256" key="5">
    <source>
        <dbReference type="ARBA" id="ARBA00023002"/>
    </source>
</evidence>
<dbReference type="PRINTS" id="PR00080">
    <property type="entry name" value="SDRFAMILY"/>
</dbReference>
<reference evidence="13" key="1">
    <citation type="submission" date="2012-12" db="EMBL/GenBank/DDBJ databases">
        <authorList>
            <person name="Hellsten U."/>
            <person name="Grimwood J."/>
            <person name="Chapman J.A."/>
            <person name="Shapiro H."/>
            <person name="Aerts A."/>
            <person name="Otillar R.P."/>
            <person name="Terry A.Y."/>
            <person name="Boore J.L."/>
            <person name="Simakov O."/>
            <person name="Marletaz F."/>
            <person name="Cho S.-J."/>
            <person name="Edsinger-Gonzales E."/>
            <person name="Havlak P."/>
            <person name="Kuo D.-H."/>
            <person name="Larsson T."/>
            <person name="Lv J."/>
            <person name="Arendt D."/>
            <person name="Savage R."/>
            <person name="Osoegawa K."/>
            <person name="de Jong P."/>
            <person name="Lindberg D.R."/>
            <person name="Seaver E.C."/>
            <person name="Weisblat D.A."/>
            <person name="Putnam N.H."/>
            <person name="Grigoriev I.V."/>
            <person name="Rokhsar D.S."/>
        </authorList>
    </citation>
    <scope>NUCLEOTIDE SEQUENCE</scope>
    <source>
        <strain evidence="13">I ESC-2004</strain>
    </source>
</reference>
<dbReference type="Pfam" id="PF00106">
    <property type="entry name" value="adh_short"/>
    <property type="match status" value="1"/>
</dbReference>
<dbReference type="FunCoup" id="R7TS73">
    <property type="interactions" value="876"/>
</dbReference>
<dbReference type="GO" id="GO:0005777">
    <property type="term" value="C:peroxisome"/>
    <property type="evidence" value="ECO:0007669"/>
    <property type="project" value="UniProtKB-SubCell"/>
</dbReference>
<comment type="pathway">
    <text evidence="2">Lipid metabolism; fatty acid beta-oxidation.</text>
</comment>
<dbReference type="HOGENOM" id="CLU_010194_18_4_1"/>
<dbReference type="InterPro" id="IPR020904">
    <property type="entry name" value="Sc_DH/Rdtase_CS"/>
</dbReference>
<protein>
    <recommendedName>
        <fullName evidence="9">Peroxisomal multifunctional enzyme type 2</fullName>
    </recommendedName>
</protein>
<dbReference type="SUPFAM" id="SSF55718">
    <property type="entry name" value="SCP-like"/>
    <property type="match status" value="1"/>
</dbReference>
<evidence type="ECO:0000256" key="3">
    <source>
        <dbReference type="ARBA" id="ARBA00006484"/>
    </source>
</evidence>
<dbReference type="CDD" id="cd03448">
    <property type="entry name" value="HDE_HSD"/>
    <property type="match status" value="1"/>
</dbReference>
<keyword evidence="8" id="KW-0456">Lyase</keyword>
<evidence type="ECO:0000313" key="13">
    <source>
        <dbReference type="Proteomes" id="UP000014760"/>
    </source>
</evidence>
<evidence type="ECO:0000259" key="10">
    <source>
        <dbReference type="SMART" id="SM00822"/>
    </source>
</evidence>
<proteinExistence type="inferred from homology"/>
<evidence type="ECO:0000256" key="6">
    <source>
        <dbReference type="ARBA" id="ARBA00023098"/>
    </source>
</evidence>
<evidence type="ECO:0000256" key="7">
    <source>
        <dbReference type="ARBA" id="ARBA00023140"/>
    </source>
</evidence>
<dbReference type="Gene3D" id="3.10.129.10">
    <property type="entry name" value="Hotdog Thioesterase"/>
    <property type="match status" value="1"/>
</dbReference>
<dbReference type="SUPFAM" id="SSF51735">
    <property type="entry name" value="NAD(P)-binding Rossmann-fold domains"/>
    <property type="match status" value="1"/>
</dbReference>
<dbReference type="FunFam" id="3.40.50.720:FF:000185">
    <property type="entry name" value="peroxisomal multifunctional enzyme type 2"/>
    <property type="match status" value="1"/>
</dbReference>
<keyword evidence="4" id="KW-0276">Fatty acid metabolism</keyword>
<dbReference type="PROSITE" id="PS00061">
    <property type="entry name" value="ADH_SHORT"/>
    <property type="match status" value="1"/>
</dbReference>
<keyword evidence="7" id="KW-0576">Peroxisome</keyword>
<evidence type="ECO:0000256" key="8">
    <source>
        <dbReference type="ARBA" id="ARBA00023239"/>
    </source>
</evidence>
<evidence type="ECO:0000256" key="2">
    <source>
        <dbReference type="ARBA" id="ARBA00005005"/>
    </source>
</evidence>
<dbReference type="InterPro" id="IPR036291">
    <property type="entry name" value="NAD(P)-bd_dom_sf"/>
</dbReference>
<dbReference type="EMBL" id="KB308820">
    <property type="protein sequence ID" value="ELT96452.1"/>
    <property type="molecule type" value="Genomic_DNA"/>
</dbReference>
<dbReference type="EMBL" id="AMQN01011317">
    <property type="status" value="NOT_ANNOTATED_CDS"/>
    <property type="molecule type" value="Genomic_DNA"/>
</dbReference>
<dbReference type="AlphaFoldDB" id="R7TS73"/>
<dbReference type="InterPro" id="IPR002347">
    <property type="entry name" value="SDR_fam"/>
</dbReference>
<dbReference type="Gene3D" id="3.40.50.720">
    <property type="entry name" value="NAD(P)-binding Rossmann-like Domain"/>
    <property type="match status" value="1"/>
</dbReference>
<dbReference type="STRING" id="283909.R7TS73"/>
<sequence>MGDTLRFDGKVALVTGAGGGLGREYALALGARGAKVVVNDLGGDIKGGGASSRPADLVVEEIRSKGGVAVANYDSVEDGEKLVQTALDNFGQIDIVINNAGILRDRSFARISDMDWDIIHRVHLRGSFMVSRAAWPHMRKNKFGRIIMTTSAAGIYGNFGQANYSAAKLGMLGLSNTLAIEGAKNNVHCNTIAPIAGSRLTETVMPPDMIEALKPEYVMPLVLWLCHEDCEDSGKLYECGAGWMAALQWQRTKGVVVRKPGQPMTPEAVRDNWSAINDFSEYTNPSNIAEANATMYEAMTSMAEHAPSSNNTSAIEPDRAIGYNIPAATFTYSERDVIIYNLGVGVSTQQEDSLKFLFEMHQDFCVLPSFMVIPSMLGLGGISSVPGLDINPMMILHGEQYLEVFKPIPTEASLTSKASIADVMDKGSGAVILVNVDIFDEQGEKIAFNQSAIFVQQAGGFGGKRSTRKSIPPLNAPTRAPDASIREKTGVDQAALYRMSGDRNPLHIDPSFAAVGGFSTPILHGLCSFGYAVRHVLKQYCDNDTSRFKAVKVDRLDRFDELPKTFVIQVRFSKPVLPGETIQTDMWREGNRIHFQCKVRKASVLIAPIDLPWQVVESGATCLSGAYVDLHGVGAAPTSAADPSSLASAKIFDDIAKRVSSDPSSAKKANAVFVFNISNGGKTCTWTADLKSAQPSVYPGEPKGVKAQCTVSMKDEDFVAMAQGKLNGQKVSFLAAAFMTGKLKVKGNMMLAQKLGSLFQTPSKL</sequence>
<evidence type="ECO:0000313" key="12">
    <source>
        <dbReference type="EnsemblMetazoa" id="CapteP152017"/>
    </source>
</evidence>
<dbReference type="PANTHER" id="PTHR45024">
    <property type="entry name" value="DEHYDROGENASES, SHORT CHAIN"/>
    <property type="match status" value="1"/>
</dbReference>
<dbReference type="InterPro" id="IPR051687">
    <property type="entry name" value="Peroxisomal_Beta-Oxidation"/>
</dbReference>
<dbReference type="Gene3D" id="3.30.1050.10">
    <property type="entry name" value="SCP2 sterol-binding domain"/>
    <property type="match status" value="1"/>
</dbReference>
<dbReference type="Pfam" id="PF22622">
    <property type="entry name" value="MFE-2_hydrat-2_N"/>
    <property type="match status" value="1"/>
</dbReference>
<dbReference type="EnsemblMetazoa" id="CapteT152017">
    <property type="protein sequence ID" value="CapteP152017"/>
    <property type="gene ID" value="CapteG152017"/>
</dbReference>
<evidence type="ECO:0000313" key="11">
    <source>
        <dbReference type="EMBL" id="ELT96452.1"/>
    </source>
</evidence>
<dbReference type="InterPro" id="IPR002539">
    <property type="entry name" value="MaoC-like_dom"/>
</dbReference>
<dbReference type="OrthoDB" id="3592703at2759"/>
<name>R7TS73_CAPTE</name>
<dbReference type="PRINTS" id="PR00081">
    <property type="entry name" value="GDHRDH"/>
</dbReference>
<evidence type="ECO:0000256" key="9">
    <source>
        <dbReference type="ARBA" id="ARBA00073497"/>
    </source>
</evidence>
<comment type="subcellular location">
    <subcellularLocation>
        <location evidence="1">Peroxisome</location>
    </subcellularLocation>
</comment>
<keyword evidence="5" id="KW-0560">Oxidoreductase</keyword>
<dbReference type="Pfam" id="PF01575">
    <property type="entry name" value="MaoC_dehydratas"/>
    <property type="match status" value="1"/>
</dbReference>
<dbReference type="PANTHER" id="PTHR45024:SF2">
    <property type="entry name" value="SCP2 DOMAIN-CONTAINING PROTEIN"/>
    <property type="match status" value="1"/>
</dbReference>
<dbReference type="CDD" id="cd05353">
    <property type="entry name" value="hydroxyacyl-CoA-like_DH_SDR_c-like"/>
    <property type="match status" value="1"/>
</dbReference>
<dbReference type="Pfam" id="PF02036">
    <property type="entry name" value="SCP2"/>
    <property type="match status" value="1"/>
</dbReference>
<gene>
    <name evidence="11" type="ORF">CAPTEDRAFT_152017</name>
</gene>
<dbReference type="InterPro" id="IPR036527">
    <property type="entry name" value="SCP2_sterol-bd_dom_sf"/>
</dbReference>